<reference evidence="2" key="1">
    <citation type="submission" date="2020-02" db="EMBL/GenBank/DDBJ databases">
        <authorList>
            <person name="Meier V. D."/>
        </authorList>
    </citation>
    <scope>NUCLEOTIDE SEQUENCE</scope>
    <source>
        <strain evidence="2">AVDCRST_MAG53</strain>
    </source>
</reference>
<dbReference type="InterPro" id="IPR008490">
    <property type="entry name" value="Transposase_InsH_N"/>
</dbReference>
<dbReference type="EMBL" id="CADCVR010000053">
    <property type="protein sequence ID" value="CAA9494844.1"/>
    <property type="molecule type" value="Genomic_DNA"/>
</dbReference>
<name>A0A6J4SC01_9ACTN</name>
<dbReference type="Pfam" id="PF05598">
    <property type="entry name" value="DUF772"/>
    <property type="match status" value="1"/>
</dbReference>
<accession>A0A6J4SC01</accession>
<dbReference type="AlphaFoldDB" id="A0A6J4SC01"/>
<proteinExistence type="predicted"/>
<protein>
    <submittedName>
        <fullName evidence="2">Transposase</fullName>
    </submittedName>
</protein>
<feature type="domain" description="Transposase InsH N-terminal" evidence="1">
    <location>
        <begin position="31"/>
        <end position="124"/>
    </location>
</feature>
<evidence type="ECO:0000313" key="2">
    <source>
        <dbReference type="EMBL" id="CAA9494844.1"/>
    </source>
</evidence>
<organism evidence="2">
    <name type="scientific">uncultured Solirubrobacteraceae bacterium</name>
    <dbReference type="NCBI Taxonomy" id="1162706"/>
    <lineage>
        <taxon>Bacteria</taxon>
        <taxon>Bacillati</taxon>
        <taxon>Actinomycetota</taxon>
        <taxon>Thermoleophilia</taxon>
        <taxon>Solirubrobacterales</taxon>
        <taxon>Solirubrobacteraceae</taxon>
        <taxon>environmental samples</taxon>
    </lineage>
</organism>
<dbReference type="PANTHER" id="PTHR33408">
    <property type="entry name" value="TRANSPOSASE"/>
    <property type="match status" value="1"/>
</dbReference>
<gene>
    <name evidence="2" type="ORF">AVDCRST_MAG53-1736</name>
</gene>
<sequence>MGCRPGWRGRFGDAQNFVGCDREQELLLPPSLREWLPEGHLAWFVIDAVEAMNLDAFYASYRADGHGRAALDPSMMLALVLYAYSTGQRSSRAIERRCSDDVAFRVITANQTPDHATIARFRVRHQRALGELFGEGASALREGRAGLRWGDRPGQYEAARQRLRPGES</sequence>
<evidence type="ECO:0000259" key="1">
    <source>
        <dbReference type="Pfam" id="PF05598"/>
    </source>
</evidence>